<feature type="domain" description="Valyl-tRNA synthetase tRNA-binding arm" evidence="15">
    <location>
        <begin position="818"/>
        <end position="881"/>
    </location>
</feature>
<sequence>MADQFDMPKTYDPHKVEDKWYKHWEENKYFRSTVDPEKEPFCIVMPPPNVTGQLHMGHALDNTMQDILTRWRRMQGYNALWLPGTDHAGIATQAKVEEQLHKEGTGKYDLGREKFLERVWAWKEQYGGRITTQLRRLGASCDWDRERFTMDEGCSDAVLEVFTRLYERGLIYRDYYITNWCPHCQTTISDIEVEHLDKPGQLYYIKYPVKDNPEEYIPVATTRPETMLGDTAVAVHPEDERYRHLVGKTVILPLVEREIPVIADEYVEPEFGTGAVKITPAHDPNDFEVGRRHDLPSVQVIDKEARMTDEAGPKYRGLDRWECRKRIVKDLQSRGLLFKTEDLSHAVGHCYRCASVIEPMLSKQWFVRMKPLAEPAIAAARDGRIKFIPERFTKIYLNWMENIRDWCISRQLWWGHRIPVYYCRDCDEMIVSKTPPEKCQCGSTNLEQDPDVLDTWFSSALWPFSTLGWPKKTVDLAYYYPTSVLVTGRDIIFFWVARMIFSGLAFMDEVPFREVFIHGLVLDALGRKMSKSLGNGVDPIDVIESHGADSLRFMLVTGNTPGNDLRFHFERLDGARNFANKIWNASRFALMNLQDYAPEKSPAREQYTLSDRWIISRYQRAVRDCTEFLEKYELGEAARVLYEFIWNELCDWYIELVKPRLYGKTSAADREAAQHVLAGVLRGALELLHPFMPFITEEIWQRLPHRGRTVMRASWPRYNADLADREAEEQMEMLMEVIRGIRQIRSEMNVPPGKQAEALIVTGAPQIREVLNSNLSYVESLANCRAEVLAQLADKPEQAATAVARDVQVYVPLRGLIDVDRELARLNKELQALEKDLARVQGKLNNPNFLNKAPAEVVEKERGKEAELSSKAGAIKERLAMFGE</sequence>
<dbReference type="FunFam" id="3.40.50.620:FF:000032">
    <property type="entry name" value="Valine--tRNA ligase"/>
    <property type="match status" value="1"/>
</dbReference>
<dbReference type="CDD" id="cd00817">
    <property type="entry name" value="ValRS_core"/>
    <property type="match status" value="1"/>
</dbReference>
<evidence type="ECO:0000256" key="8">
    <source>
        <dbReference type="ARBA" id="ARBA00023054"/>
    </source>
</evidence>
<dbReference type="Gene3D" id="1.10.287.380">
    <property type="entry name" value="Valyl-tRNA synthetase, C-terminal domain"/>
    <property type="match status" value="1"/>
</dbReference>
<gene>
    <name evidence="12" type="primary">valS</name>
    <name evidence="16" type="ORF">SAMN05660706_11612</name>
</gene>
<dbReference type="InterPro" id="IPR010978">
    <property type="entry name" value="tRNA-bd_arm"/>
</dbReference>
<feature type="short sequence motif" description="'KMSKS' region" evidence="12">
    <location>
        <begin position="528"/>
        <end position="532"/>
    </location>
</feature>
<feature type="binding site" evidence="12">
    <location>
        <position position="531"/>
    </location>
    <ligand>
        <name>ATP</name>
        <dbReference type="ChEBI" id="CHEBI:30616"/>
    </ligand>
</feature>
<evidence type="ECO:0000256" key="3">
    <source>
        <dbReference type="ARBA" id="ARBA00022490"/>
    </source>
</evidence>
<keyword evidence="7 12" id="KW-0648">Protein biosynthesis</keyword>
<evidence type="ECO:0000313" key="16">
    <source>
        <dbReference type="EMBL" id="SFR08129.1"/>
    </source>
</evidence>
<dbReference type="PANTHER" id="PTHR11946">
    <property type="entry name" value="VALYL-TRNA SYNTHETASES"/>
    <property type="match status" value="1"/>
</dbReference>
<proteinExistence type="inferred from homology"/>
<feature type="coiled-coil region" evidence="12">
    <location>
        <begin position="816"/>
        <end position="843"/>
    </location>
</feature>
<dbReference type="SUPFAM" id="SSF52374">
    <property type="entry name" value="Nucleotidylyl transferase"/>
    <property type="match status" value="1"/>
</dbReference>
<dbReference type="GO" id="GO:0005829">
    <property type="term" value="C:cytosol"/>
    <property type="evidence" value="ECO:0007669"/>
    <property type="project" value="TreeGrafter"/>
</dbReference>
<dbReference type="AlphaFoldDB" id="A0A1I6DRQ8"/>
<evidence type="ECO:0000313" key="17">
    <source>
        <dbReference type="Proteomes" id="UP000199584"/>
    </source>
</evidence>
<evidence type="ECO:0000256" key="11">
    <source>
        <dbReference type="ARBA" id="ARBA00060830"/>
    </source>
</evidence>
<dbReference type="Gene3D" id="3.90.740.10">
    <property type="entry name" value="Valyl/Leucyl/Isoleucyl-tRNA synthetase, editing domain"/>
    <property type="match status" value="1"/>
</dbReference>
<comment type="subcellular location">
    <subcellularLocation>
        <location evidence="1 12">Cytoplasm</location>
    </subcellularLocation>
</comment>
<evidence type="ECO:0000256" key="12">
    <source>
        <dbReference type="HAMAP-Rule" id="MF_02004"/>
    </source>
</evidence>
<dbReference type="Gene3D" id="1.10.730.10">
    <property type="entry name" value="Isoleucyl-tRNA Synthetase, Domain 1"/>
    <property type="match status" value="1"/>
</dbReference>
<dbReference type="Gene3D" id="3.40.50.620">
    <property type="entry name" value="HUPs"/>
    <property type="match status" value="2"/>
</dbReference>
<keyword evidence="5 12" id="KW-0547">Nucleotide-binding</keyword>
<dbReference type="SUPFAM" id="SSF50677">
    <property type="entry name" value="ValRS/IleRS/LeuRS editing domain"/>
    <property type="match status" value="1"/>
</dbReference>
<dbReference type="FunFam" id="1.10.287.380:FF:000001">
    <property type="entry name" value="Valine--tRNA ligase"/>
    <property type="match status" value="1"/>
</dbReference>
<dbReference type="Pfam" id="PF10458">
    <property type="entry name" value="Val_tRNA-synt_C"/>
    <property type="match status" value="1"/>
</dbReference>
<comment type="domain">
    <text evidence="12">The C-terminal coiled-coil domain is crucial for aminoacylation activity.</text>
</comment>
<comment type="domain">
    <text evidence="12">ValRS has two distinct active sites: one for aminoacylation and one for editing. The misactivated threonine is translocated from the active site to the editing site.</text>
</comment>
<comment type="subunit">
    <text evidence="2 12">Monomer.</text>
</comment>
<dbReference type="FunFam" id="1.10.730.10:FF:000014">
    <property type="entry name" value="Valine--tRNA ligase"/>
    <property type="match status" value="1"/>
</dbReference>
<keyword evidence="6 12" id="KW-0067">ATP-binding</keyword>
<comment type="similarity">
    <text evidence="11 12">Belongs to the class-I aminoacyl-tRNA synthetase family. ValS type 1 subfamily.</text>
</comment>
<dbReference type="PRINTS" id="PR00986">
    <property type="entry name" value="TRNASYNTHVAL"/>
</dbReference>
<name>A0A1I6DRQ8_9FIRM</name>
<dbReference type="SUPFAM" id="SSF46589">
    <property type="entry name" value="tRNA-binding arm"/>
    <property type="match status" value="1"/>
</dbReference>
<dbReference type="FunFam" id="3.90.740.10:FF:000005">
    <property type="entry name" value="Valine--tRNA ligase, mitochondrial"/>
    <property type="match status" value="1"/>
</dbReference>
<dbReference type="InterPro" id="IPR009008">
    <property type="entry name" value="Val/Leu/Ile-tRNA-synth_edit"/>
</dbReference>
<dbReference type="InterPro" id="IPR019499">
    <property type="entry name" value="Val-tRNA_synth_tRNA-bd"/>
</dbReference>
<dbReference type="FunFam" id="3.40.50.620:FF:000098">
    <property type="entry name" value="Valine--tRNA ligase"/>
    <property type="match status" value="1"/>
</dbReference>
<keyword evidence="3 12" id="KW-0963">Cytoplasm</keyword>
<dbReference type="GO" id="GO:0005524">
    <property type="term" value="F:ATP binding"/>
    <property type="evidence" value="ECO:0007669"/>
    <property type="project" value="UniProtKB-UniRule"/>
</dbReference>
<evidence type="ECO:0000256" key="9">
    <source>
        <dbReference type="ARBA" id="ARBA00023146"/>
    </source>
</evidence>
<evidence type="ECO:0000259" key="15">
    <source>
        <dbReference type="Pfam" id="PF10458"/>
    </source>
</evidence>
<dbReference type="InterPro" id="IPR002303">
    <property type="entry name" value="Valyl-tRNA_ligase"/>
</dbReference>
<dbReference type="Pfam" id="PF08264">
    <property type="entry name" value="Anticodon_1"/>
    <property type="match status" value="1"/>
</dbReference>
<feature type="domain" description="Aminoacyl-tRNA synthetase class Ia" evidence="13">
    <location>
        <begin position="19"/>
        <end position="433"/>
    </location>
</feature>
<feature type="domain" description="Methionyl/Valyl/Leucyl/Isoleucyl-tRNA synthetase anticodon-binding" evidence="14">
    <location>
        <begin position="611"/>
        <end position="759"/>
    </location>
</feature>
<keyword evidence="4 12" id="KW-0436">Ligase</keyword>
<dbReference type="GO" id="GO:0006438">
    <property type="term" value="P:valyl-tRNA aminoacylation"/>
    <property type="evidence" value="ECO:0007669"/>
    <property type="project" value="UniProtKB-UniRule"/>
</dbReference>
<accession>A0A1I6DRQ8</accession>
<evidence type="ECO:0000256" key="6">
    <source>
        <dbReference type="ARBA" id="ARBA00022840"/>
    </source>
</evidence>
<dbReference type="CDD" id="cd07962">
    <property type="entry name" value="Anticodon_Ia_Val"/>
    <property type="match status" value="1"/>
</dbReference>
<dbReference type="InterPro" id="IPR013155">
    <property type="entry name" value="M/V/L/I-tRNA-synth_anticd-bd"/>
</dbReference>
<reference evidence="17" key="1">
    <citation type="submission" date="2016-10" db="EMBL/GenBank/DDBJ databases">
        <authorList>
            <person name="Varghese N."/>
            <person name="Submissions S."/>
        </authorList>
    </citation>
    <scope>NUCLEOTIDE SEQUENCE [LARGE SCALE GENOMIC DNA]</scope>
    <source>
        <strain evidence="17">DSM 3669</strain>
    </source>
</reference>
<keyword evidence="17" id="KW-1185">Reference proteome</keyword>
<dbReference type="HAMAP" id="MF_02004">
    <property type="entry name" value="Val_tRNA_synth_type1"/>
    <property type="match status" value="1"/>
</dbReference>
<dbReference type="STRING" id="39060.SAMN05660706_11612"/>
<dbReference type="InterPro" id="IPR014729">
    <property type="entry name" value="Rossmann-like_a/b/a_fold"/>
</dbReference>
<evidence type="ECO:0000256" key="1">
    <source>
        <dbReference type="ARBA" id="ARBA00004496"/>
    </source>
</evidence>
<organism evidence="16 17">
    <name type="scientific">Desulfoscipio geothermicus DSM 3669</name>
    <dbReference type="NCBI Taxonomy" id="1121426"/>
    <lineage>
        <taxon>Bacteria</taxon>
        <taxon>Bacillati</taxon>
        <taxon>Bacillota</taxon>
        <taxon>Clostridia</taxon>
        <taxon>Eubacteriales</taxon>
        <taxon>Desulfallaceae</taxon>
        <taxon>Desulfoscipio</taxon>
    </lineage>
</organism>
<dbReference type="Proteomes" id="UP000199584">
    <property type="component" value="Unassembled WGS sequence"/>
</dbReference>
<dbReference type="EMBL" id="FOYM01000016">
    <property type="protein sequence ID" value="SFR08129.1"/>
    <property type="molecule type" value="Genomic_DNA"/>
</dbReference>
<dbReference type="InterPro" id="IPR002300">
    <property type="entry name" value="aa-tRNA-synth_Ia"/>
</dbReference>
<feature type="short sequence motif" description="'HIGH' region" evidence="12">
    <location>
        <begin position="48"/>
        <end position="58"/>
    </location>
</feature>
<evidence type="ECO:0000256" key="4">
    <source>
        <dbReference type="ARBA" id="ARBA00022598"/>
    </source>
</evidence>
<dbReference type="Pfam" id="PF00133">
    <property type="entry name" value="tRNA-synt_1"/>
    <property type="match status" value="2"/>
</dbReference>
<comment type="catalytic activity">
    <reaction evidence="10 12">
        <text>tRNA(Val) + L-valine + ATP = L-valyl-tRNA(Val) + AMP + diphosphate</text>
        <dbReference type="Rhea" id="RHEA:10704"/>
        <dbReference type="Rhea" id="RHEA-COMP:9672"/>
        <dbReference type="Rhea" id="RHEA-COMP:9708"/>
        <dbReference type="ChEBI" id="CHEBI:30616"/>
        <dbReference type="ChEBI" id="CHEBI:33019"/>
        <dbReference type="ChEBI" id="CHEBI:57762"/>
        <dbReference type="ChEBI" id="CHEBI:78442"/>
        <dbReference type="ChEBI" id="CHEBI:78537"/>
        <dbReference type="ChEBI" id="CHEBI:456215"/>
        <dbReference type="EC" id="6.1.1.9"/>
    </reaction>
</comment>
<feature type="domain" description="Aminoacyl-tRNA synthetase class Ia" evidence="13">
    <location>
        <begin position="437"/>
        <end position="567"/>
    </location>
</feature>
<evidence type="ECO:0000259" key="14">
    <source>
        <dbReference type="Pfam" id="PF08264"/>
    </source>
</evidence>
<protein>
    <recommendedName>
        <fullName evidence="12">Valine--tRNA ligase</fullName>
        <ecNumber evidence="12">6.1.1.9</ecNumber>
    </recommendedName>
    <alternativeName>
        <fullName evidence="12">Valyl-tRNA synthetase</fullName>
        <shortName evidence="12">ValRS</shortName>
    </alternativeName>
</protein>
<dbReference type="RefSeq" id="WP_092483805.1">
    <property type="nucleotide sequence ID" value="NZ_FOYM01000016.1"/>
</dbReference>
<evidence type="ECO:0000256" key="7">
    <source>
        <dbReference type="ARBA" id="ARBA00022917"/>
    </source>
</evidence>
<dbReference type="NCBIfam" id="TIGR00422">
    <property type="entry name" value="valS"/>
    <property type="match status" value="1"/>
</dbReference>
<dbReference type="GO" id="GO:0002161">
    <property type="term" value="F:aminoacyl-tRNA deacylase activity"/>
    <property type="evidence" value="ECO:0007669"/>
    <property type="project" value="InterPro"/>
</dbReference>
<evidence type="ECO:0000259" key="13">
    <source>
        <dbReference type="Pfam" id="PF00133"/>
    </source>
</evidence>
<evidence type="ECO:0000256" key="5">
    <source>
        <dbReference type="ARBA" id="ARBA00022741"/>
    </source>
</evidence>
<dbReference type="OrthoDB" id="9810365at2"/>
<evidence type="ECO:0000256" key="2">
    <source>
        <dbReference type="ARBA" id="ARBA00011245"/>
    </source>
</evidence>
<dbReference type="InterPro" id="IPR033705">
    <property type="entry name" value="Anticodon_Ia_Val"/>
</dbReference>
<dbReference type="PANTHER" id="PTHR11946:SF93">
    <property type="entry name" value="VALINE--TRNA LIGASE, CHLOROPLASTIC_MITOCHONDRIAL 2"/>
    <property type="match status" value="1"/>
</dbReference>
<dbReference type="GO" id="GO:0004832">
    <property type="term" value="F:valine-tRNA ligase activity"/>
    <property type="evidence" value="ECO:0007669"/>
    <property type="project" value="UniProtKB-UniRule"/>
</dbReference>
<keyword evidence="9 12" id="KW-0030">Aminoacyl-tRNA synthetase</keyword>
<keyword evidence="8 12" id="KW-0175">Coiled coil</keyword>
<dbReference type="InterPro" id="IPR009080">
    <property type="entry name" value="tRNAsynth_Ia_anticodon-bd"/>
</dbReference>
<dbReference type="InterPro" id="IPR037118">
    <property type="entry name" value="Val-tRNA_synth_C_sf"/>
</dbReference>
<dbReference type="NCBIfam" id="NF004349">
    <property type="entry name" value="PRK05729.1"/>
    <property type="match status" value="1"/>
</dbReference>
<comment type="function">
    <text evidence="12">Catalyzes the attachment of valine to tRNA(Val). As ValRS can inadvertently accommodate and process structurally similar amino acids such as threonine, to avoid such errors, it has a 'posttransfer' editing activity that hydrolyzes mischarged Thr-tRNA(Val) in a tRNA-dependent manner.</text>
</comment>
<dbReference type="InterPro" id="IPR001412">
    <property type="entry name" value="aa-tRNA-synth_I_CS"/>
</dbReference>
<dbReference type="SUPFAM" id="SSF47323">
    <property type="entry name" value="Anticodon-binding domain of a subclass of class I aminoacyl-tRNA synthetases"/>
    <property type="match status" value="1"/>
</dbReference>
<evidence type="ECO:0000256" key="10">
    <source>
        <dbReference type="ARBA" id="ARBA00047552"/>
    </source>
</evidence>
<dbReference type="PROSITE" id="PS00178">
    <property type="entry name" value="AA_TRNA_LIGASE_I"/>
    <property type="match status" value="1"/>
</dbReference>
<dbReference type="EC" id="6.1.1.9" evidence="12"/>